<comment type="caution">
    <text evidence="4">The sequence shown here is derived from an EMBL/GenBank/DDBJ whole genome shotgun (WGS) entry which is preliminary data.</text>
</comment>
<evidence type="ECO:0000256" key="2">
    <source>
        <dbReference type="SAM" id="MobiDB-lite"/>
    </source>
</evidence>
<dbReference type="Pfam" id="PF00656">
    <property type="entry name" value="Peptidase_C14"/>
    <property type="match status" value="1"/>
</dbReference>
<reference evidence="4 5" key="1">
    <citation type="submission" date="2019-10" db="EMBL/GenBank/DDBJ databases">
        <authorList>
            <person name="Palmer J.M."/>
        </authorList>
    </citation>
    <scope>NUCLEOTIDE SEQUENCE [LARGE SCALE GENOMIC DNA]</scope>
    <source>
        <strain evidence="4 5">TWF730</strain>
    </source>
</reference>
<dbReference type="GO" id="GO:0005737">
    <property type="term" value="C:cytoplasm"/>
    <property type="evidence" value="ECO:0007669"/>
    <property type="project" value="TreeGrafter"/>
</dbReference>
<dbReference type="InterPro" id="IPR050452">
    <property type="entry name" value="Metacaspase"/>
</dbReference>
<organism evidence="4 5">
    <name type="scientific">Orbilia blumenaviensis</name>
    <dbReference type="NCBI Taxonomy" id="1796055"/>
    <lineage>
        <taxon>Eukaryota</taxon>
        <taxon>Fungi</taxon>
        <taxon>Dikarya</taxon>
        <taxon>Ascomycota</taxon>
        <taxon>Pezizomycotina</taxon>
        <taxon>Orbiliomycetes</taxon>
        <taxon>Orbiliales</taxon>
        <taxon>Orbiliaceae</taxon>
        <taxon>Orbilia</taxon>
    </lineage>
</organism>
<dbReference type="GO" id="GO:0006508">
    <property type="term" value="P:proteolysis"/>
    <property type="evidence" value="ECO:0007669"/>
    <property type="project" value="InterPro"/>
</dbReference>
<evidence type="ECO:0000256" key="1">
    <source>
        <dbReference type="ARBA" id="ARBA00009005"/>
    </source>
</evidence>
<dbReference type="Gene3D" id="3.40.50.1460">
    <property type="match status" value="1"/>
</dbReference>
<feature type="compositionally biased region" description="Acidic residues" evidence="2">
    <location>
        <begin position="686"/>
        <end position="698"/>
    </location>
</feature>
<accession>A0AAV9UKN0</accession>
<dbReference type="EMBL" id="JAVHNS010000009">
    <property type="protein sequence ID" value="KAK6343684.1"/>
    <property type="molecule type" value="Genomic_DNA"/>
</dbReference>
<dbReference type="AlphaFoldDB" id="A0AAV9UKN0"/>
<evidence type="ECO:0000313" key="5">
    <source>
        <dbReference type="Proteomes" id="UP001373714"/>
    </source>
</evidence>
<dbReference type="PANTHER" id="PTHR48104:SF30">
    <property type="entry name" value="METACASPASE-1"/>
    <property type="match status" value="1"/>
</dbReference>
<dbReference type="Proteomes" id="UP001373714">
    <property type="component" value="Unassembled WGS sequence"/>
</dbReference>
<evidence type="ECO:0000259" key="3">
    <source>
        <dbReference type="Pfam" id="PF00656"/>
    </source>
</evidence>
<feature type="region of interest" description="Disordered" evidence="2">
    <location>
        <begin position="663"/>
        <end position="745"/>
    </location>
</feature>
<dbReference type="PANTHER" id="PTHR48104">
    <property type="entry name" value="METACASPASE-4"/>
    <property type="match status" value="1"/>
</dbReference>
<dbReference type="InterPro" id="IPR011600">
    <property type="entry name" value="Pept_C14_caspase"/>
</dbReference>
<feature type="compositionally biased region" description="Basic residues" evidence="2">
    <location>
        <begin position="725"/>
        <end position="736"/>
    </location>
</feature>
<gene>
    <name evidence="4" type="ORF">TWF730_011273</name>
</gene>
<proteinExistence type="inferred from homology"/>
<evidence type="ECO:0000313" key="4">
    <source>
        <dbReference type="EMBL" id="KAK6343684.1"/>
    </source>
</evidence>
<sequence length="759" mass="84751">MASKPETWALLLGVNHYIPGDRRGVKYSDLSGCVKDVEALKCYLQKRNVQQITTLTSTKNKSGEGTEEDEALLPKRPNVIRELERIIDESSPGDLVYIHYSGHGIRREDAPIEDDGDHIAGTALALADVMAGGAYLTGYQLGVYIKNMVLKKKLRVTVVLDSCFSGRGLREAESEEYTLRSGDDEFDTDFLASDIEADRIAELMDFDYDNGGDCDASGTRNATKIRSWLTDPTGCTVLTACDIDETAGEFTFQGEKHGILTYWMLQYLLESPENRRPTYSKIREYVAHNIERAKPTKKQSPVLLGDADHIFLGQEQVVEKLVGHIIAQNTNTNVVELDIGWAHGVAKGAVYDVFPEKENVRTDSIPMATAHITEVPDNNPFRSRATLHYSSDGVDAVQVKLGCIVLLQTWSLRLDTYVDISSFRSDQRLSEEQIQTLESNIKQTPGLLLDSDVDESDEIRCDFKVTLSEENLFKIYRWENGEETLVPRVTAVSIDKEDWSIKLASLLSHIARFHDIKSIDNGKIDNPLKPEWFSFDARLDNYNDGEEDIDDDDSRDYFTQISEDPSFFKASEGANILVSFAANEACEYDSVYVSFYAFDASWGISKLHPGTGQASFKVKKDTSQEFGLYMAIPPKNNPEDPDEIIDTVRVYISTTRINWDDITLPELSGDDSADSPKIITVPNGDGEAEQDSDAEDTEVTDRGISPHATTSDANDTDSEDVTSRNPKRRPAKARSSTKKEPLKGRWAIMDLKIVTSPTN</sequence>
<keyword evidence="5" id="KW-1185">Reference proteome</keyword>
<protein>
    <recommendedName>
        <fullName evidence="3">Peptidase C14 caspase domain-containing protein</fullName>
    </recommendedName>
</protein>
<comment type="similarity">
    <text evidence="1">Belongs to the peptidase C14B family.</text>
</comment>
<name>A0AAV9UKN0_9PEZI</name>
<feature type="domain" description="Peptidase C14 caspase" evidence="3">
    <location>
        <begin position="8"/>
        <end position="303"/>
    </location>
</feature>
<dbReference type="GO" id="GO:0004197">
    <property type="term" value="F:cysteine-type endopeptidase activity"/>
    <property type="evidence" value="ECO:0007669"/>
    <property type="project" value="InterPro"/>
</dbReference>